<comment type="caution">
    <text evidence="1">The sequence shown here is derived from an EMBL/GenBank/DDBJ whole genome shotgun (WGS) entry which is preliminary data.</text>
</comment>
<name>A0A397U654_9GLOM</name>
<evidence type="ECO:0000313" key="2">
    <source>
        <dbReference type="Proteomes" id="UP000266673"/>
    </source>
</evidence>
<dbReference type="AlphaFoldDB" id="A0A397U654"/>
<organism evidence="1 2">
    <name type="scientific">Gigaspora rosea</name>
    <dbReference type="NCBI Taxonomy" id="44941"/>
    <lineage>
        <taxon>Eukaryota</taxon>
        <taxon>Fungi</taxon>
        <taxon>Fungi incertae sedis</taxon>
        <taxon>Mucoromycota</taxon>
        <taxon>Glomeromycotina</taxon>
        <taxon>Glomeromycetes</taxon>
        <taxon>Diversisporales</taxon>
        <taxon>Gigasporaceae</taxon>
        <taxon>Gigaspora</taxon>
    </lineage>
</organism>
<dbReference type="EMBL" id="QKWP01002665">
    <property type="protein sequence ID" value="RIB02536.1"/>
    <property type="molecule type" value="Genomic_DNA"/>
</dbReference>
<dbReference type="OrthoDB" id="64767at2759"/>
<proteinExistence type="predicted"/>
<dbReference type="Proteomes" id="UP000266673">
    <property type="component" value="Unassembled WGS sequence"/>
</dbReference>
<accession>A0A397U654</accession>
<reference evidence="1 2" key="1">
    <citation type="submission" date="2018-06" db="EMBL/GenBank/DDBJ databases">
        <title>Comparative genomics reveals the genomic features of Rhizophagus irregularis, R. cerebriforme, R. diaphanum and Gigaspora rosea, and their symbiotic lifestyle signature.</title>
        <authorList>
            <person name="Morin E."/>
            <person name="San Clemente H."/>
            <person name="Chen E.C.H."/>
            <person name="De La Providencia I."/>
            <person name="Hainaut M."/>
            <person name="Kuo A."/>
            <person name="Kohler A."/>
            <person name="Murat C."/>
            <person name="Tang N."/>
            <person name="Roy S."/>
            <person name="Loubradou J."/>
            <person name="Henrissat B."/>
            <person name="Grigoriev I.V."/>
            <person name="Corradi N."/>
            <person name="Roux C."/>
            <person name="Martin F.M."/>
        </authorList>
    </citation>
    <scope>NUCLEOTIDE SEQUENCE [LARGE SCALE GENOMIC DNA]</scope>
    <source>
        <strain evidence="1 2">DAOM 194757</strain>
    </source>
</reference>
<sequence>MVFKFGTIYSITIKKSIGFGSCINKEKGSTHARITLQNKSSFHPFSHKLYIITPKSVTIFRKIRHEIVRMTYWNWKKSRGNTEYTWKYMEESSFQDFYIPILLRGIAFHHFGLLPLLEEMVELIFQGLICY</sequence>
<evidence type="ECO:0000313" key="1">
    <source>
        <dbReference type="EMBL" id="RIB02536.1"/>
    </source>
</evidence>
<protein>
    <submittedName>
        <fullName evidence="1">Uncharacterized protein</fullName>
    </submittedName>
</protein>
<keyword evidence="2" id="KW-1185">Reference proteome</keyword>
<gene>
    <name evidence="1" type="ORF">C2G38_869551</name>
</gene>